<evidence type="ECO:0000256" key="2">
    <source>
        <dbReference type="ARBA" id="ARBA00022448"/>
    </source>
</evidence>
<feature type="transmembrane region" description="Helical" evidence="7">
    <location>
        <begin position="50"/>
        <end position="73"/>
    </location>
</feature>
<dbReference type="Gene3D" id="1.10.3860.10">
    <property type="entry name" value="Sodium:dicarboxylate symporter"/>
    <property type="match status" value="1"/>
</dbReference>
<keyword evidence="4 7" id="KW-0812">Transmembrane</keyword>
<feature type="transmembrane region" description="Helical" evidence="7">
    <location>
        <begin position="330"/>
        <end position="357"/>
    </location>
</feature>
<keyword evidence="5 7" id="KW-1133">Transmembrane helix</keyword>
<proteinExistence type="predicted"/>
<dbReference type="PRINTS" id="PR00173">
    <property type="entry name" value="EDTRNSPORT"/>
</dbReference>
<evidence type="ECO:0000256" key="7">
    <source>
        <dbReference type="SAM" id="Phobius"/>
    </source>
</evidence>
<keyword evidence="9" id="KW-1185">Reference proteome</keyword>
<evidence type="ECO:0000313" key="8">
    <source>
        <dbReference type="EMBL" id="NYI51165.1"/>
    </source>
</evidence>
<feature type="transmembrane region" description="Helical" evidence="7">
    <location>
        <begin position="236"/>
        <end position="262"/>
    </location>
</feature>
<sequence length="425" mass="46017">MSFKFAVPLYAKILIGMLAGVLIGIAALTFQQTGFVNNWVRPWGQVFIRLLQLIAVPLVFVSLVKGVIGLSDIGKFSRIGIRTIILYLLTTAFAVTVGMSLGLVVRPGQFVDRQTVVSMQENYKSVVEQKKAEADTMKNSGPLSFLEEVVPDNFVAATSDNRKMLQVIFFAVLFGIAALCIERTKIVPVEQLFDSLYHILLKVIDFVIMFAPYGVTALMAGLVIDFSGNLSMFGALAVYAITVVGGLLFLISVFYPTLIYLFTKMKPNFFIKTMYPVQLFAFTTSSSAATLPLNLETTENKLGVSNEVTSFVLPVGATINMDGTSCYQAIAVLFIAQVIGIDLTLMQLFTIILMTIISSIGTPSIPGGSYVILTMVLASVGIPPEGLALILGIDRPLDMLRTAVNVTGDATVAAIVDTQNNKQIS</sequence>
<dbReference type="GO" id="GO:0005886">
    <property type="term" value="C:plasma membrane"/>
    <property type="evidence" value="ECO:0007669"/>
    <property type="project" value="UniProtKB-SubCell"/>
</dbReference>
<dbReference type="PANTHER" id="PTHR42865:SF7">
    <property type="entry name" value="PROTON_GLUTAMATE-ASPARTATE SYMPORTER"/>
    <property type="match status" value="1"/>
</dbReference>
<feature type="transmembrane region" description="Helical" evidence="7">
    <location>
        <begin position="85"/>
        <end position="105"/>
    </location>
</feature>
<evidence type="ECO:0000256" key="3">
    <source>
        <dbReference type="ARBA" id="ARBA00022475"/>
    </source>
</evidence>
<keyword evidence="3" id="KW-1003">Cell membrane</keyword>
<feature type="transmembrane region" description="Helical" evidence="7">
    <location>
        <begin position="203"/>
        <end position="224"/>
    </location>
</feature>
<evidence type="ECO:0000256" key="4">
    <source>
        <dbReference type="ARBA" id="ARBA00022692"/>
    </source>
</evidence>
<feature type="transmembrane region" description="Helical" evidence="7">
    <location>
        <begin position="164"/>
        <end position="182"/>
    </location>
</feature>
<keyword evidence="2" id="KW-0813">Transport</keyword>
<keyword evidence="6 7" id="KW-0472">Membrane</keyword>
<feature type="transmembrane region" description="Helical" evidence="7">
    <location>
        <begin position="9"/>
        <end position="30"/>
    </location>
</feature>
<evidence type="ECO:0000256" key="6">
    <source>
        <dbReference type="ARBA" id="ARBA00023136"/>
    </source>
</evidence>
<reference evidence="8 9" key="1">
    <citation type="submission" date="2020-07" db="EMBL/GenBank/DDBJ databases">
        <title>Genomic Encyclopedia of Type Strains, Phase IV (KMG-IV): sequencing the most valuable type-strain genomes for metagenomic binning, comparative biology and taxonomic classification.</title>
        <authorList>
            <person name="Goeker M."/>
        </authorList>
    </citation>
    <scope>NUCLEOTIDE SEQUENCE [LARGE SCALE GENOMIC DNA]</scope>
    <source>
        <strain evidence="8 9">DSM 23697</strain>
    </source>
</reference>
<evidence type="ECO:0000256" key="1">
    <source>
        <dbReference type="ARBA" id="ARBA00004651"/>
    </source>
</evidence>
<dbReference type="EMBL" id="JACCCY010000008">
    <property type="protein sequence ID" value="NYI51165.1"/>
    <property type="molecule type" value="Genomic_DNA"/>
</dbReference>
<dbReference type="RefSeq" id="WP_179400498.1">
    <property type="nucleotide sequence ID" value="NZ_JACCCY010000008.1"/>
</dbReference>
<evidence type="ECO:0000313" key="9">
    <source>
        <dbReference type="Proteomes" id="UP000574332"/>
    </source>
</evidence>
<dbReference type="PANTHER" id="PTHR42865">
    <property type="entry name" value="PROTON/GLUTAMATE-ASPARTATE SYMPORTER"/>
    <property type="match status" value="1"/>
</dbReference>
<comment type="subcellular location">
    <subcellularLocation>
        <location evidence="1">Cell membrane</location>
        <topology evidence="1">Multi-pass membrane protein</topology>
    </subcellularLocation>
</comment>
<dbReference type="Proteomes" id="UP000574332">
    <property type="component" value="Unassembled WGS sequence"/>
</dbReference>
<dbReference type="AlphaFoldDB" id="A0A8E2A0M7"/>
<comment type="caution">
    <text evidence="8">The sequence shown here is derived from an EMBL/GenBank/DDBJ whole genome shotgun (WGS) entry which is preliminary data.</text>
</comment>
<dbReference type="GO" id="GO:0015293">
    <property type="term" value="F:symporter activity"/>
    <property type="evidence" value="ECO:0007669"/>
    <property type="project" value="UniProtKB-KW"/>
</dbReference>
<protein>
    <submittedName>
        <fullName evidence="8">Na+/H+-dicarboxylate symporter</fullName>
    </submittedName>
</protein>
<dbReference type="InterPro" id="IPR001991">
    <property type="entry name" value="Na-dicarboxylate_symporter"/>
</dbReference>
<dbReference type="SUPFAM" id="SSF118215">
    <property type="entry name" value="Proton glutamate symport protein"/>
    <property type="match status" value="1"/>
</dbReference>
<evidence type="ECO:0000256" key="5">
    <source>
        <dbReference type="ARBA" id="ARBA00022989"/>
    </source>
</evidence>
<accession>A0A8E2A0M7</accession>
<gene>
    <name evidence="8" type="ORF">F5613_003339</name>
</gene>
<feature type="transmembrane region" description="Helical" evidence="7">
    <location>
        <begin position="369"/>
        <end position="391"/>
    </location>
</feature>
<dbReference type="InterPro" id="IPR036458">
    <property type="entry name" value="Na:dicarbo_symporter_sf"/>
</dbReference>
<name>A0A8E2A0M7_9PORP</name>
<organism evidence="8 9">
    <name type="scientific">Macellibacteroides fermentans</name>
    <dbReference type="NCBI Taxonomy" id="879969"/>
    <lineage>
        <taxon>Bacteria</taxon>
        <taxon>Pseudomonadati</taxon>
        <taxon>Bacteroidota</taxon>
        <taxon>Bacteroidia</taxon>
        <taxon>Bacteroidales</taxon>
        <taxon>Porphyromonadaceae</taxon>
        <taxon>Macellibacteroides</taxon>
    </lineage>
</organism>
<dbReference type="Pfam" id="PF00375">
    <property type="entry name" value="SDF"/>
    <property type="match status" value="1"/>
</dbReference>